<proteinExistence type="predicted"/>
<evidence type="ECO:0000313" key="2">
    <source>
        <dbReference type="Proteomes" id="UP001301728"/>
    </source>
</evidence>
<evidence type="ECO:0008006" key="3">
    <source>
        <dbReference type="Google" id="ProtNLM"/>
    </source>
</evidence>
<accession>A0ABU5TU49</accession>
<sequence length="195" mass="20947">MLATAPAEANVFYDMQFFNEAGELVGTGEFSHDDTPFEGDAQQCISVIRPANTPPFGPVLTPICSESIIFERSENVFRLNTFSTTIGLGFNPEYLFWRPFDAQRVAGIFVSGASSPFNPFPSLSYSDSVWGGSGRFTSAAMTATTWSFRVGSPSDGSGTWTATRRSTVSIPETTPVVGLLALGGVGLMMVSKRQS</sequence>
<organism evidence="1 2">
    <name type="scientific">Limnoraphis robusta CCNP1315</name>
    <dbReference type="NCBI Taxonomy" id="3110306"/>
    <lineage>
        <taxon>Bacteria</taxon>
        <taxon>Bacillati</taxon>
        <taxon>Cyanobacteriota</taxon>
        <taxon>Cyanophyceae</taxon>
        <taxon>Oscillatoriophycideae</taxon>
        <taxon>Oscillatoriales</taxon>
        <taxon>Sirenicapillariaceae</taxon>
        <taxon>Limnoraphis</taxon>
    </lineage>
</organism>
<name>A0ABU5TU49_9CYAN</name>
<comment type="caution">
    <text evidence="1">The sequence shown here is derived from an EMBL/GenBank/DDBJ whole genome shotgun (WGS) entry which is preliminary data.</text>
</comment>
<dbReference type="Proteomes" id="UP001301728">
    <property type="component" value="Unassembled WGS sequence"/>
</dbReference>
<dbReference type="EMBL" id="JAYGHT010000010">
    <property type="protein sequence ID" value="MEA5518435.1"/>
    <property type="molecule type" value="Genomic_DNA"/>
</dbReference>
<protein>
    <recommendedName>
        <fullName evidence="3">PEP-CTERM protein-sorting domain-containing protein</fullName>
    </recommendedName>
</protein>
<gene>
    <name evidence="1" type="ORF">VB854_05690</name>
</gene>
<reference evidence="1 2" key="1">
    <citation type="submission" date="2023-12" db="EMBL/GenBank/DDBJ databases">
        <title>Baltic Sea Cyanobacteria.</title>
        <authorList>
            <person name="Delbaje E."/>
            <person name="Fewer D.P."/>
            <person name="Shishido T.K."/>
        </authorList>
    </citation>
    <scope>NUCLEOTIDE SEQUENCE [LARGE SCALE GENOMIC DNA]</scope>
    <source>
        <strain evidence="1 2">CCNP 1315</strain>
    </source>
</reference>
<keyword evidence="2" id="KW-1185">Reference proteome</keyword>
<dbReference type="RefSeq" id="WP_323217866.1">
    <property type="nucleotide sequence ID" value="NZ_JAYGHT010000010.1"/>
</dbReference>
<evidence type="ECO:0000313" key="1">
    <source>
        <dbReference type="EMBL" id="MEA5518435.1"/>
    </source>
</evidence>